<proteinExistence type="inferred from homology"/>
<sequence length="158" mass="17627">MSPKPVFLDVDSSVVENKLRITEQNQANSFDKLFSAPPPTPVIPEPGFCVKTRETTTSTKLFINICYTDAIPPPNDISEEELMLICKSEEISSFKIPMSIGDIISEKDKNGDDVKTTDVAVHSTFFKKIQDSAVFRDLLHLKELNPSIVSPLLRIALF</sequence>
<keyword evidence="5" id="KW-1185">Reference proteome</keyword>
<dbReference type="EMBL" id="VVIM01001280">
    <property type="protein sequence ID" value="KAB0790436.1"/>
    <property type="molecule type" value="Genomic_DNA"/>
</dbReference>
<comment type="similarity">
    <text evidence="1">Belongs to the PIH1 family.</text>
</comment>
<protein>
    <recommendedName>
        <fullName evidence="3">PIH1 N-terminal domain-containing protein</fullName>
    </recommendedName>
</protein>
<dbReference type="Pfam" id="PF08190">
    <property type="entry name" value="PIH1"/>
    <property type="match status" value="1"/>
</dbReference>
<dbReference type="InterPro" id="IPR012981">
    <property type="entry name" value="PIH1_N"/>
</dbReference>
<dbReference type="AlphaFoldDB" id="A0A5N3ZZE9"/>
<dbReference type="InterPro" id="IPR050734">
    <property type="entry name" value="PIH1/Kintoun_subfamily"/>
</dbReference>
<dbReference type="GO" id="GO:0006364">
    <property type="term" value="P:rRNA processing"/>
    <property type="evidence" value="ECO:0007669"/>
    <property type="project" value="TreeGrafter"/>
</dbReference>
<gene>
    <name evidence="4" type="ORF">PPYR_15192</name>
</gene>
<evidence type="ECO:0000313" key="5">
    <source>
        <dbReference type="Proteomes" id="UP000327044"/>
    </source>
</evidence>
<accession>A0A5N3ZZE9</accession>
<reference evidence="4 5" key="1">
    <citation type="journal article" date="2018" name="Elife">
        <title>Firefly genomes illuminate parallel origins of bioluminescence in beetles.</title>
        <authorList>
            <person name="Fallon T.R."/>
            <person name="Lower S.E."/>
            <person name="Chang C.H."/>
            <person name="Bessho-Uehara M."/>
            <person name="Martin G.J."/>
            <person name="Bewick A.J."/>
            <person name="Behringer M."/>
            <person name="Debat H.J."/>
            <person name="Wong I."/>
            <person name="Day J.C."/>
            <person name="Suvorov A."/>
            <person name="Silva C.J."/>
            <person name="Stanger-Hall K.F."/>
            <person name="Hall D.W."/>
            <person name="Schmitz R.J."/>
            <person name="Nelson D.R."/>
            <person name="Lewis S.M."/>
            <person name="Shigenobu S."/>
            <person name="Bybee S.M."/>
            <person name="Larracuente A.M."/>
            <person name="Oba Y."/>
            <person name="Weng J.K."/>
        </authorList>
    </citation>
    <scope>NUCLEOTIDE SEQUENCE [LARGE SCALE GENOMIC DNA]</scope>
    <source>
        <strain evidence="4">1611_PpyrPB1</strain>
        <tissue evidence="4">Whole body</tissue>
    </source>
</reference>
<comment type="caution">
    <text evidence="4">The sequence shown here is derived from an EMBL/GenBank/DDBJ whole genome shotgun (WGS) entry which is preliminary data.</text>
</comment>
<dbReference type="GO" id="GO:0005737">
    <property type="term" value="C:cytoplasm"/>
    <property type="evidence" value="ECO:0007669"/>
    <property type="project" value="TreeGrafter"/>
</dbReference>
<dbReference type="GO" id="GO:0000492">
    <property type="term" value="P:box C/D snoRNP assembly"/>
    <property type="evidence" value="ECO:0007669"/>
    <property type="project" value="TreeGrafter"/>
</dbReference>
<dbReference type="PANTHER" id="PTHR22997:SF0">
    <property type="entry name" value="PIH1 DOMAIN-CONTAINING PROTEIN 1"/>
    <property type="match status" value="1"/>
</dbReference>
<organism evidence="4 5">
    <name type="scientific">Photinus pyralis</name>
    <name type="common">Common eastern firefly</name>
    <name type="synonym">Lampyris pyralis</name>
    <dbReference type="NCBI Taxonomy" id="7054"/>
    <lineage>
        <taxon>Eukaryota</taxon>
        <taxon>Metazoa</taxon>
        <taxon>Ecdysozoa</taxon>
        <taxon>Arthropoda</taxon>
        <taxon>Hexapoda</taxon>
        <taxon>Insecta</taxon>
        <taxon>Pterygota</taxon>
        <taxon>Neoptera</taxon>
        <taxon>Endopterygota</taxon>
        <taxon>Coleoptera</taxon>
        <taxon>Polyphaga</taxon>
        <taxon>Elateriformia</taxon>
        <taxon>Elateroidea</taxon>
        <taxon>Lampyridae</taxon>
        <taxon>Lampyrinae</taxon>
        <taxon>Photinus</taxon>
    </lineage>
</organism>
<dbReference type="InParanoid" id="A0A5N3ZZE9"/>
<dbReference type="GO" id="GO:1990904">
    <property type="term" value="C:ribonucleoprotein complex"/>
    <property type="evidence" value="ECO:0007669"/>
    <property type="project" value="TreeGrafter"/>
</dbReference>
<dbReference type="PANTHER" id="PTHR22997">
    <property type="entry name" value="PIH1 DOMAIN-CONTAINING PROTEIN 1"/>
    <property type="match status" value="1"/>
</dbReference>
<evidence type="ECO:0000256" key="1">
    <source>
        <dbReference type="ARBA" id="ARBA00008511"/>
    </source>
</evidence>
<name>A0A5N3ZZE9_PHOPY</name>
<dbReference type="Proteomes" id="UP000327044">
    <property type="component" value="Unassembled WGS sequence"/>
</dbReference>
<evidence type="ECO:0000259" key="3">
    <source>
        <dbReference type="Pfam" id="PF08190"/>
    </source>
</evidence>
<dbReference type="GO" id="GO:0097255">
    <property type="term" value="C:R2TP complex"/>
    <property type="evidence" value="ECO:0007669"/>
    <property type="project" value="TreeGrafter"/>
</dbReference>
<evidence type="ECO:0000256" key="2">
    <source>
        <dbReference type="ARBA" id="ARBA00046233"/>
    </source>
</evidence>
<comment type="function">
    <text evidence="2">Involved in the assembly of C/D box small nucleolar ribonucleoprotein (snoRNP) particles. Recruits the SWI/SNF complex to the core promoter of rRNA genes and enhances pre-rRNA transcription. Mediates interaction of TELO2 with the R2TP complex which is necessary for the stability of MTOR and SMG1. Positively regulates the assembly and activity of the mTORC1 complex.</text>
</comment>
<evidence type="ECO:0000313" key="4">
    <source>
        <dbReference type="EMBL" id="KAB0790436.1"/>
    </source>
</evidence>
<feature type="domain" description="PIH1 N-terminal" evidence="3">
    <location>
        <begin position="42"/>
        <end position="140"/>
    </location>
</feature>